<keyword evidence="1" id="KW-0238">DNA-binding</keyword>
<accession>A0A9X4R4V8</accession>
<dbReference type="PANTHER" id="PTHR48111">
    <property type="entry name" value="REGULATOR OF RPOS"/>
    <property type="match status" value="1"/>
</dbReference>
<dbReference type="Pfam" id="PF00072">
    <property type="entry name" value="Response_reg"/>
    <property type="match status" value="1"/>
</dbReference>
<comment type="caution">
    <text evidence="6">The sequence shown here is derived from an EMBL/GenBank/DDBJ whole genome shotgun (WGS) entry which is preliminary data.</text>
</comment>
<protein>
    <submittedName>
        <fullName evidence="6">Response regulator transcription factor</fullName>
    </submittedName>
</protein>
<feature type="compositionally biased region" description="Basic and acidic residues" evidence="3">
    <location>
        <begin position="11"/>
        <end position="23"/>
    </location>
</feature>
<dbReference type="Proteomes" id="UP001152766">
    <property type="component" value="Unassembled WGS sequence"/>
</dbReference>
<reference evidence="6" key="1">
    <citation type="submission" date="2019-02" db="EMBL/GenBank/DDBJ databases">
        <title>Draft genome of the type strain Pelomonas aquatica CCUG 52575T.</title>
        <authorList>
            <person name="Gomila M."/>
            <person name="Lalucat J."/>
        </authorList>
    </citation>
    <scope>NUCLEOTIDE SEQUENCE</scope>
    <source>
        <strain evidence="6">CCUG 52575</strain>
    </source>
</reference>
<evidence type="ECO:0000259" key="5">
    <source>
        <dbReference type="PROSITE" id="PS50930"/>
    </source>
</evidence>
<dbReference type="EMBL" id="SGUG01000020">
    <property type="protein sequence ID" value="MDG0863682.1"/>
    <property type="molecule type" value="Genomic_DNA"/>
</dbReference>
<dbReference type="InterPro" id="IPR007492">
    <property type="entry name" value="LytTR_DNA-bd_dom"/>
</dbReference>
<sequence>MPPPRRGAARQSDDRIPGTPPDHHAARRYALSPLKILVVDDEPLARLRLRGLVDAVTEPRCEVVAEAATGSQAATWLREHGCDLVLLDVQMPGVDGLQLADSLAQRMAAGQAAPMIVFVTAHAMHALRAFELDAIDYLTKPVRRERLQAALARAAQRLAERSAVQARQPAQAGDAAAAPETDFITIADRGRLKRVPVSEVLYFKAELKYVTLRTASESHVLDGALSDLEQRWGERFLRVHRNALVARWAVRDLERHAPTGFGELDGGDGAEAADSWAVRIVHVDEWLAVSRRQVAAVREALAGLKG</sequence>
<feature type="domain" description="Response regulatory" evidence="4">
    <location>
        <begin position="35"/>
        <end position="155"/>
    </location>
</feature>
<name>A0A9X4R4V8_9BURK</name>
<evidence type="ECO:0000313" key="6">
    <source>
        <dbReference type="EMBL" id="MDG0863682.1"/>
    </source>
</evidence>
<keyword evidence="7" id="KW-1185">Reference proteome</keyword>
<dbReference type="Gene3D" id="3.40.50.2300">
    <property type="match status" value="1"/>
</dbReference>
<dbReference type="InterPro" id="IPR039420">
    <property type="entry name" value="WalR-like"/>
</dbReference>
<feature type="domain" description="HTH LytTR-type" evidence="5">
    <location>
        <begin position="184"/>
        <end position="255"/>
    </location>
</feature>
<evidence type="ECO:0000259" key="4">
    <source>
        <dbReference type="PROSITE" id="PS50110"/>
    </source>
</evidence>
<dbReference type="AlphaFoldDB" id="A0A9X4R4V8"/>
<evidence type="ECO:0000256" key="1">
    <source>
        <dbReference type="ARBA" id="ARBA00023125"/>
    </source>
</evidence>
<dbReference type="GO" id="GO:0006355">
    <property type="term" value="P:regulation of DNA-templated transcription"/>
    <property type="evidence" value="ECO:0007669"/>
    <property type="project" value="TreeGrafter"/>
</dbReference>
<dbReference type="GO" id="GO:0000156">
    <property type="term" value="F:phosphorelay response regulator activity"/>
    <property type="evidence" value="ECO:0007669"/>
    <property type="project" value="TreeGrafter"/>
</dbReference>
<dbReference type="PROSITE" id="PS50930">
    <property type="entry name" value="HTH_LYTTR"/>
    <property type="match status" value="1"/>
</dbReference>
<proteinExistence type="predicted"/>
<evidence type="ECO:0000313" key="7">
    <source>
        <dbReference type="Proteomes" id="UP001152766"/>
    </source>
</evidence>
<gene>
    <name evidence="6" type="ORF">EXJ73_14540</name>
</gene>
<dbReference type="PROSITE" id="PS50110">
    <property type="entry name" value="RESPONSE_REGULATORY"/>
    <property type="match status" value="1"/>
</dbReference>
<organism evidence="6 7">
    <name type="scientific">Pelomonas aquatica</name>
    <dbReference type="NCBI Taxonomy" id="431058"/>
    <lineage>
        <taxon>Bacteria</taxon>
        <taxon>Pseudomonadati</taxon>
        <taxon>Pseudomonadota</taxon>
        <taxon>Betaproteobacteria</taxon>
        <taxon>Burkholderiales</taxon>
        <taxon>Sphaerotilaceae</taxon>
        <taxon>Roseateles</taxon>
    </lineage>
</organism>
<evidence type="ECO:0000256" key="2">
    <source>
        <dbReference type="PROSITE-ProRule" id="PRU00169"/>
    </source>
</evidence>
<dbReference type="Gene3D" id="2.40.50.1020">
    <property type="entry name" value="LytTr DNA-binding domain"/>
    <property type="match status" value="1"/>
</dbReference>
<dbReference type="Pfam" id="PF04397">
    <property type="entry name" value="LytTR"/>
    <property type="match status" value="1"/>
</dbReference>
<dbReference type="InterPro" id="IPR001789">
    <property type="entry name" value="Sig_transdc_resp-reg_receiver"/>
</dbReference>
<dbReference type="SMART" id="SM00448">
    <property type="entry name" value="REC"/>
    <property type="match status" value="1"/>
</dbReference>
<dbReference type="SUPFAM" id="SSF52172">
    <property type="entry name" value="CheY-like"/>
    <property type="match status" value="1"/>
</dbReference>
<dbReference type="SMART" id="SM00850">
    <property type="entry name" value="LytTR"/>
    <property type="match status" value="1"/>
</dbReference>
<keyword evidence="2" id="KW-0597">Phosphoprotein</keyword>
<feature type="modified residue" description="4-aspartylphosphate" evidence="2">
    <location>
        <position position="88"/>
    </location>
</feature>
<dbReference type="PANTHER" id="PTHR48111:SF3">
    <property type="entry name" value="TRANSCRIPTIONAL REGULATORY PROTEIN BTSR"/>
    <property type="match status" value="1"/>
</dbReference>
<evidence type="ECO:0000256" key="3">
    <source>
        <dbReference type="SAM" id="MobiDB-lite"/>
    </source>
</evidence>
<dbReference type="InterPro" id="IPR011006">
    <property type="entry name" value="CheY-like_superfamily"/>
</dbReference>
<dbReference type="GO" id="GO:0032993">
    <property type="term" value="C:protein-DNA complex"/>
    <property type="evidence" value="ECO:0007669"/>
    <property type="project" value="TreeGrafter"/>
</dbReference>
<dbReference type="GO" id="GO:0005829">
    <property type="term" value="C:cytosol"/>
    <property type="evidence" value="ECO:0007669"/>
    <property type="project" value="TreeGrafter"/>
</dbReference>
<feature type="region of interest" description="Disordered" evidence="3">
    <location>
        <begin position="1"/>
        <end position="23"/>
    </location>
</feature>
<dbReference type="GO" id="GO:0000976">
    <property type="term" value="F:transcription cis-regulatory region binding"/>
    <property type="evidence" value="ECO:0007669"/>
    <property type="project" value="TreeGrafter"/>
</dbReference>